<accession>T1G9H3</accession>
<evidence type="ECO:0000256" key="4">
    <source>
        <dbReference type="ARBA" id="ARBA00023157"/>
    </source>
</evidence>
<dbReference type="PROSITE" id="PS00134">
    <property type="entry name" value="TRYPSIN_HIS"/>
    <property type="match status" value="1"/>
</dbReference>
<evidence type="ECO:0000313" key="9">
    <source>
        <dbReference type="Proteomes" id="UP000015101"/>
    </source>
</evidence>
<dbReference type="GO" id="GO:0006508">
    <property type="term" value="P:proteolysis"/>
    <property type="evidence" value="ECO:0007669"/>
    <property type="project" value="UniProtKB-KW"/>
</dbReference>
<dbReference type="PANTHER" id="PTHR24264">
    <property type="entry name" value="TRYPSIN-RELATED"/>
    <property type="match status" value="1"/>
</dbReference>
<keyword evidence="4" id="KW-1015">Disulfide bond</keyword>
<dbReference type="KEGG" id="hro:HELRODRAFT_97488"/>
<dbReference type="Pfam" id="PF00089">
    <property type="entry name" value="Trypsin"/>
    <property type="match status" value="1"/>
</dbReference>
<keyword evidence="9" id="KW-1185">Reference proteome</keyword>
<dbReference type="InterPro" id="IPR009003">
    <property type="entry name" value="Peptidase_S1_PA"/>
</dbReference>
<keyword evidence="2 5" id="KW-0378">Hydrolase</keyword>
<dbReference type="OMA" id="EECENCY"/>
<evidence type="ECO:0000256" key="1">
    <source>
        <dbReference type="ARBA" id="ARBA00022670"/>
    </source>
</evidence>
<reference evidence="9" key="1">
    <citation type="submission" date="2012-12" db="EMBL/GenBank/DDBJ databases">
        <authorList>
            <person name="Hellsten U."/>
            <person name="Grimwood J."/>
            <person name="Chapman J.A."/>
            <person name="Shapiro H."/>
            <person name="Aerts A."/>
            <person name="Otillar R.P."/>
            <person name="Terry A.Y."/>
            <person name="Boore J.L."/>
            <person name="Simakov O."/>
            <person name="Marletaz F."/>
            <person name="Cho S.-J."/>
            <person name="Edsinger-Gonzales E."/>
            <person name="Havlak P."/>
            <person name="Kuo D.-H."/>
            <person name="Larsson T."/>
            <person name="Lv J."/>
            <person name="Arendt D."/>
            <person name="Savage R."/>
            <person name="Osoegawa K."/>
            <person name="de Jong P."/>
            <person name="Lindberg D.R."/>
            <person name="Seaver E.C."/>
            <person name="Weisblat D.A."/>
            <person name="Putnam N.H."/>
            <person name="Grigoriev I.V."/>
            <person name="Rokhsar D.S."/>
        </authorList>
    </citation>
    <scope>NUCLEOTIDE SEQUENCE</scope>
</reference>
<dbReference type="eggNOG" id="KOG3627">
    <property type="taxonomic scope" value="Eukaryota"/>
</dbReference>
<protein>
    <recommendedName>
        <fullName evidence="6">Peptidase S1 domain-containing protein</fullName>
    </recommendedName>
</protein>
<dbReference type="InterPro" id="IPR050127">
    <property type="entry name" value="Serine_Proteases_S1"/>
</dbReference>
<dbReference type="InterPro" id="IPR043504">
    <property type="entry name" value="Peptidase_S1_PA_chymotrypsin"/>
</dbReference>
<dbReference type="GO" id="GO:0004252">
    <property type="term" value="F:serine-type endopeptidase activity"/>
    <property type="evidence" value="ECO:0007669"/>
    <property type="project" value="InterPro"/>
</dbReference>
<dbReference type="EMBL" id="KB095959">
    <property type="protein sequence ID" value="ESO09319.1"/>
    <property type="molecule type" value="Genomic_DNA"/>
</dbReference>
<dbReference type="InterPro" id="IPR033116">
    <property type="entry name" value="TRYPSIN_SER"/>
</dbReference>
<dbReference type="RefSeq" id="XP_009012412.1">
    <property type="nucleotide sequence ID" value="XM_009014164.1"/>
</dbReference>
<sequence length="257" mass="28465">MHKIIGGQSSTYGSHPWMARVMVLVRDRAYHLCGGTIIADRWILTAAHCFAFEKNNIIVKVGDHNLVTRDDHEQVFVVDKIFIHETASSTKPSKTDQKSTKTLKKPETTKLRPFIQFNHYVQPACLPSASTTYEAGMKCEVTGWGLIDEDSLTPPNSLHSAILPIINETECKRLYKDLFKLFVTEDSFCAGYATGEVDTCSGDSGGPLICNIDGVHTLMGVTSRGNGCANKNSPGIYAKVANFISWIEETISKYDHF</sequence>
<dbReference type="InParanoid" id="T1G9H3"/>
<dbReference type="HOGENOM" id="CLU_006842_7_0_1"/>
<reference evidence="7 9" key="2">
    <citation type="journal article" date="2013" name="Nature">
        <title>Insights into bilaterian evolution from three spiralian genomes.</title>
        <authorList>
            <person name="Simakov O."/>
            <person name="Marletaz F."/>
            <person name="Cho S.J."/>
            <person name="Edsinger-Gonzales E."/>
            <person name="Havlak P."/>
            <person name="Hellsten U."/>
            <person name="Kuo D.H."/>
            <person name="Larsson T."/>
            <person name="Lv J."/>
            <person name="Arendt D."/>
            <person name="Savage R."/>
            <person name="Osoegawa K."/>
            <person name="de Jong P."/>
            <person name="Grimwood J."/>
            <person name="Chapman J.A."/>
            <person name="Shapiro H."/>
            <person name="Aerts A."/>
            <person name="Otillar R.P."/>
            <person name="Terry A.Y."/>
            <person name="Boore J.L."/>
            <person name="Grigoriev I.V."/>
            <person name="Lindberg D.R."/>
            <person name="Seaver E.C."/>
            <person name="Weisblat D.A."/>
            <person name="Putnam N.H."/>
            <person name="Rokhsar D.S."/>
        </authorList>
    </citation>
    <scope>NUCLEOTIDE SEQUENCE</scope>
</reference>
<dbReference type="CTD" id="20217720"/>
<feature type="domain" description="Peptidase S1" evidence="6">
    <location>
        <begin position="4"/>
        <end position="252"/>
    </location>
</feature>
<dbReference type="OrthoDB" id="6267810at2759"/>
<dbReference type="SUPFAM" id="SSF50494">
    <property type="entry name" value="Trypsin-like serine proteases"/>
    <property type="match status" value="1"/>
</dbReference>
<gene>
    <name evidence="8" type="primary">20217720</name>
    <name evidence="7" type="ORF">HELRODRAFT_97488</name>
</gene>
<dbReference type="FunFam" id="2.40.10.10:FF:000003">
    <property type="entry name" value="Transmembrane serine protease 3"/>
    <property type="match status" value="1"/>
</dbReference>
<dbReference type="PRINTS" id="PR00722">
    <property type="entry name" value="CHYMOTRYPSIN"/>
</dbReference>
<dbReference type="GO" id="GO:0008236">
    <property type="term" value="F:serine-type peptidase activity"/>
    <property type="evidence" value="ECO:0000318"/>
    <property type="project" value="GO_Central"/>
</dbReference>
<dbReference type="InterPro" id="IPR018114">
    <property type="entry name" value="TRYPSIN_HIS"/>
</dbReference>
<dbReference type="PROSITE" id="PS00135">
    <property type="entry name" value="TRYPSIN_SER"/>
    <property type="match status" value="1"/>
</dbReference>
<dbReference type="EnsemblMetazoa" id="HelroT97488">
    <property type="protein sequence ID" value="HelroP97488"/>
    <property type="gene ID" value="HelroG97488"/>
</dbReference>
<evidence type="ECO:0000256" key="2">
    <source>
        <dbReference type="ARBA" id="ARBA00022801"/>
    </source>
</evidence>
<evidence type="ECO:0000256" key="5">
    <source>
        <dbReference type="RuleBase" id="RU363034"/>
    </source>
</evidence>
<dbReference type="InterPro" id="IPR001314">
    <property type="entry name" value="Peptidase_S1A"/>
</dbReference>
<keyword evidence="3 5" id="KW-0720">Serine protease</keyword>
<dbReference type="PANTHER" id="PTHR24264:SF54">
    <property type="entry name" value="PEPTIDASE S1 DOMAIN-CONTAINING PROTEIN"/>
    <property type="match status" value="1"/>
</dbReference>
<dbReference type="EMBL" id="AMQM01002935">
    <property type="status" value="NOT_ANNOTATED_CDS"/>
    <property type="molecule type" value="Genomic_DNA"/>
</dbReference>
<dbReference type="GeneID" id="20217720"/>
<evidence type="ECO:0000259" key="6">
    <source>
        <dbReference type="PROSITE" id="PS50240"/>
    </source>
</evidence>
<dbReference type="SMART" id="SM00020">
    <property type="entry name" value="Tryp_SPc"/>
    <property type="match status" value="1"/>
</dbReference>
<dbReference type="CDD" id="cd00190">
    <property type="entry name" value="Tryp_SPc"/>
    <property type="match status" value="1"/>
</dbReference>
<dbReference type="AlphaFoldDB" id="T1G9H3"/>
<dbReference type="STRING" id="6412.T1G9H3"/>
<evidence type="ECO:0000313" key="7">
    <source>
        <dbReference type="EMBL" id="ESO09319.1"/>
    </source>
</evidence>
<dbReference type="Proteomes" id="UP000015101">
    <property type="component" value="Unassembled WGS sequence"/>
</dbReference>
<proteinExistence type="predicted"/>
<dbReference type="InterPro" id="IPR001254">
    <property type="entry name" value="Trypsin_dom"/>
</dbReference>
<reference evidence="8" key="3">
    <citation type="submission" date="2015-06" db="UniProtKB">
        <authorList>
            <consortium name="EnsemblMetazoa"/>
        </authorList>
    </citation>
    <scope>IDENTIFICATION</scope>
</reference>
<dbReference type="Gene3D" id="2.40.10.10">
    <property type="entry name" value="Trypsin-like serine proteases"/>
    <property type="match status" value="1"/>
</dbReference>
<evidence type="ECO:0000256" key="3">
    <source>
        <dbReference type="ARBA" id="ARBA00022825"/>
    </source>
</evidence>
<dbReference type="PROSITE" id="PS50240">
    <property type="entry name" value="TRYPSIN_DOM"/>
    <property type="match status" value="1"/>
</dbReference>
<evidence type="ECO:0000313" key="8">
    <source>
        <dbReference type="EnsemblMetazoa" id="HelroP97488"/>
    </source>
</evidence>
<keyword evidence="1 5" id="KW-0645">Protease</keyword>
<organism evidence="8 9">
    <name type="scientific">Helobdella robusta</name>
    <name type="common">Californian leech</name>
    <dbReference type="NCBI Taxonomy" id="6412"/>
    <lineage>
        <taxon>Eukaryota</taxon>
        <taxon>Metazoa</taxon>
        <taxon>Spiralia</taxon>
        <taxon>Lophotrochozoa</taxon>
        <taxon>Annelida</taxon>
        <taxon>Clitellata</taxon>
        <taxon>Hirudinea</taxon>
        <taxon>Rhynchobdellida</taxon>
        <taxon>Glossiphoniidae</taxon>
        <taxon>Helobdella</taxon>
    </lineage>
</organism>
<name>T1G9H3_HELRO</name>